<dbReference type="SUPFAM" id="SSF103473">
    <property type="entry name" value="MFS general substrate transporter"/>
    <property type="match status" value="2"/>
</dbReference>
<feature type="transmembrane region" description="Helical" evidence="7">
    <location>
        <begin position="363"/>
        <end position="383"/>
    </location>
</feature>
<comment type="subcellular location">
    <subcellularLocation>
        <location evidence="1">Cell membrane</location>
        <topology evidence="1">Multi-pass membrane protein</topology>
    </subcellularLocation>
</comment>
<keyword evidence="2" id="KW-0813">Transport</keyword>
<keyword evidence="5 7" id="KW-1133">Transmembrane helix</keyword>
<dbReference type="NCBIfam" id="TIGR00924">
    <property type="entry name" value="yjdL_sub1_fam"/>
    <property type="match status" value="1"/>
</dbReference>
<dbReference type="PANTHER" id="PTHR23517">
    <property type="entry name" value="RESISTANCE PROTEIN MDTM, PUTATIVE-RELATED-RELATED"/>
    <property type="match status" value="1"/>
</dbReference>
<keyword evidence="3" id="KW-1003">Cell membrane</keyword>
<dbReference type="CDD" id="cd17346">
    <property type="entry name" value="MFS_DtpA_like"/>
    <property type="match status" value="1"/>
</dbReference>
<evidence type="ECO:0000256" key="3">
    <source>
        <dbReference type="ARBA" id="ARBA00022475"/>
    </source>
</evidence>
<organism evidence="8">
    <name type="scientific">marine metagenome</name>
    <dbReference type="NCBI Taxonomy" id="408172"/>
    <lineage>
        <taxon>unclassified sequences</taxon>
        <taxon>metagenomes</taxon>
        <taxon>ecological metagenomes</taxon>
    </lineage>
</organism>
<dbReference type="PROSITE" id="PS01022">
    <property type="entry name" value="PTR2_1"/>
    <property type="match status" value="1"/>
</dbReference>
<keyword evidence="6 7" id="KW-0472">Membrane</keyword>
<name>A0A382AIQ4_9ZZZZ</name>
<dbReference type="PANTHER" id="PTHR23517:SF15">
    <property type="entry name" value="PROTON-DEPENDENT OLIGOPEPTIDE FAMILY TRANSPORT PROTEIN"/>
    <property type="match status" value="1"/>
</dbReference>
<protein>
    <recommendedName>
        <fullName evidence="9">Major facilitator superfamily (MFS) profile domain-containing protein</fullName>
    </recommendedName>
</protein>
<dbReference type="GO" id="GO:0005886">
    <property type="term" value="C:plasma membrane"/>
    <property type="evidence" value="ECO:0007669"/>
    <property type="project" value="UniProtKB-SubCell"/>
</dbReference>
<dbReference type="InterPro" id="IPR036259">
    <property type="entry name" value="MFS_trans_sf"/>
</dbReference>
<dbReference type="InterPro" id="IPR000109">
    <property type="entry name" value="POT_fam"/>
</dbReference>
<keyword evidence="4 7" id="KW-0812">Transmembrane</keyword>
<sequence length="520" mass="56014">MIRQKGTLTLTKLGANLNTSTVANRNLHQDSYGKTFLGQPRGLSILFYTEMWERFSYYGMRALLILFMTAGTSGENPGLGLDVGTAAAVYGLYTALVYLLALPGGWIADNLWGQRKAVYVGGWIIMIGHFSMAISSVPSFYLGLILIIVGTGFLKPNISVMVGDLYPDGGASRDAGFSIFYTGINIGALIGPVLCSFLGEDYNWHWGFSLAGIGMAFGLFQFKSGLSHLGDVGLLETNLSNKDLTKRSRKFWSGSILLVGLIASFAYMVSAGVIPVSLTQIATGLGTAILVIVALYFGYLMVLGGHSREEKQRLLVILWLFLLSAIFWSGFEQAGSSLNLFAQNLTDRNVFGWLMPAGFLQSVNSAFIIIFSPIFASLWLWLASRNANPSIPVKFGLGLLGLSAGFFVIAWGAVNATLSPVSPAWLIVMYFFFTVGELALSPVGLSSITKLAPKGRVSQMMGIWFVATALGNLFAGLVAGNLETLQPFELFRTVAMTTAAFGLLALVVSRSIDKISGNVT</sequence>
<dbReference type="InterPro" id="IPR050171">
    <property type="entry name" value="MFS_Transporters"/>
</dbReference>
<evidence type="ECO:0000256" key="7">
    <source>
        <dbReference type="SAM" id="Phobius"/>
    </source>
</evidence>
<feature type="transmembrane region" description="Helical" evidence="7">
    <location>
        <begin position="424"/>
        <end position="445"/>
    </location>
</feature>
<dbReference type="Gene3D" id="1.20.1250.20">
    <property type="entry name" value="MFS general substrate transporter like domains"/>
    <property type="match status" value="1"/>
</dbReference>
<dbReference type="Pfam" id="PF00854">
    <property type="entry name" value="PTR2"/>
    <property type="match status" value="1"/>
</dbReference>
<dbReference type="InterPro" id="IPR005279">
    <property type="entry name" value="Dipep/tripep_permease"/>
</dbReference>
<dbReference type="GO" id="GO:0006857">
    <property type="term" value="P:oligopeptide transport"/>
    <property type="evidence" value="ECO:0007669"/>
    <property type="project" value="InterPro"/>
</dbReference>
<dbReference type="AlphaFoldDB" id="A0A382AIQ4"/>
<feature type="transmembrane region" description="Helical" evidence="7">
    <location>
        <begin position="140"/>
        <end position="158"/>
    </location>
</feature>
<evidence type="ECO:0000256" key="4">
    <source>
        <dbReference type="ARBA" id="ARBA00022692"/>
    </source>
</evidence>
<feature type="transmembrane region" description="Helical" evidence="7">
    <location>
        <begin position="251"/>
        <end position="269"/>
    </location>
</feature>
<dbReference type="InterPro" id="IPR018456">
    <property type="entry name" value="PTR2_symporter_CS"/>
</dbReference>
<evidence type="ECO:0000256" key="5">
    <source>
        <dbReference type="ARBA" id="ARBA00022989"/>
    </source>
</evidence>
<feature type="transmembrane region" description="Helical" evidence="7">
    <location>
        <begin position="281"/>
        <end position="302"/>
    </location>
</feature>
<evidence type="ECO:0000256" key="2">
    <source>
        <dbReference type="ARBA" id="ARBA00022448"/>
    </source>
</evidence>
<evidence type="ECO:0000256" key="1">
    <source>
        <dbReference type="ARBA" id="ARBA00004651"/>
    </source>
</evidence>
<feature type="transmembrane region" description="Helical" evidence="7">
    <location>
        <begin position="395"/>
        <end position="418"/>
    </location>
</feature>
<feature type="transmembrane region" description="Helical" evidence="7">
    <location>
        <begin position="117"/>
        <end position="134"/>
    </location>
</feature>
<feature type="transmembrane region" description="Helical" evidence="7">
    <location>
        <begin position="457"/>
        <end position="478"/>
    </location>
</feature>
<accession>A0A382AIQ4</accession>
<evidence type="ECO:0008006" key="9">
    <source>
        <dbReference type="Google" id="ProtNLM"/>
    </source>
</evidence>
<dbReference type="EMBL" id="UINC01025497">
    <property type="protein sequence ID" value="SVB01171.1"/>
    <property type="molecule type" value="Genomic_DNA"/>
</dbReference>
<evidence type="ECO:0000313" key="8">
    <source>
        <dbReference type="EMBL" id="SVB01171.1"/>
    </source>
</evidence>
<reference evidence="8" key="1">
    <citation type="submission" date="2018-05" db="EMBL/GenBank/DDBJ databases">
        <authorList>
            <person name="Lanie J.A."/>
            <person name="Ng W.-L."/>
            <person name="Kazmierczak K.M."/>
            <person name="Andrzejewski T.M."/>
            <person name="Davidsen T.M."/>
            <person name="Wayne K.J."/>
            <person name="Tettelin H."/>
            <person name="Glass J.I."/>
            <person name="Rusch D."/>
            <person name="Podicherti R."/>
            <person name="Tsui H.-C.T."/>
            <person name="Winkler M.E."/>
        </authorList>
    </citation>
    <scope>NUCLEOTIDE SEQUENCE</scope>
</reference>
<proteinExistence type="predicted"/>
<dbReference type="GO" id="GO:1904680">
    <property type="term" value="F:peptide transmembrane transporter activity"/>
    <property type="evidence" value="ECO:0007669"/>
    <property type="project" value="InterPro"/>
</dbReference>
<evidence type="ECO:0000256" key="6">
    <source>
        <dbReference type="ARBA" id="ARBA00023136"/>
    </source>
</evidence>
<feature type="transmembrane region" description="Helical" evidence="7">
    <location>
        <begin position="179"/>
        <end position="199"/>
    </location>
</feature>
<feature type="transmembrane region" description="Helical" evidence="7">
    <location>
        <begin position="205"/>
        <end position="222"/>
    </location>
</feature>
<feature type="transmembrane region" description="Helical" evidence="7">
    <location>
        <begin position="314"/>
        <end position="331"/>
    </location>
</feature>
<feature type="transmembrane region" description="Helical" evidence="7">
    <location>
        <begin position="55"/>
        <end position="74"/>
    </location>
</feature>
<gene>
    <name evidence="8" type="ORF">METZ01_LOCUS154025</name>
</gene>
<feature type="transmembrane region" description="Helical" evidence="7">
    <location>
        <begin position="86"/>
        <end position="108"/>
    </location>
</feature>
<feature type="transmembrane region" description="Helical" evidence="7">
    <location>
        <begin position="490"/>
        <end position="508"/>
    </location>
</feature>